<gene>
    <name evidence="2" type="ORF">NTEN_LOCUS2729</name>
</gene>
<evidence type="ECO:0000313" key="2">
    <source>
        <dbReference type="EMBL" id="CAA9996126.1"/>
    </source>
</evidence>
<accession>A0A6H5G2K4</accession>
<feature type="region of interest" description="Disordered" evidence="1">
    <location>
        <begin position="456"/>
        <end position="499"/>
    </location>
</feature>
<feature type="compositionally biased region" description="Pro residues" evidence="1">
    <location>
        <begin position="479"/>
        <end position="497"/>
    </location>
</feature>
<evidence type="ECO:0000256" key="1">
    <source>
        <dbReference type="SAM" id="MobiDB-lite"/>
    </source>
</evidence>
<dbReference type="Proteomes" id="UP000479000">
    <property type="component" value="Unassembled WGS sequence"/>
</dbReference>
<keyword evidence="3" id="KW-1185">Reference proteome</keyword>
<dbReference type="EMBL" id="CADCXU010004419">
    <property type="protein sequence ID" value="CAA9996126.1"/>
    <property type="molecule type" value="Genomic_DNA"/>
</dbReference>
<dbReference type="AlphaFoldDB" id="A0A6H5G2K4"/>
<name>A0A6H5G2K4_9HEMI</name>
<feature type="compositionally biased region" description="Low complexity" evidence="1">
    <location>
        <begin position="211"/>
        <end position="223"/>
    </location>
</feature>
<feature type="compositionally biased region" description="Gly residues" evidence="1">
    <location>
        <begin position="466"/>
        <end position="475"/>
    </location>
</feature>
<organism evidence="2 3">
    <name type="scientific">Nesidiocoris tenuis</name>
    <dbReference type="NCBI Taxonomy" id="355587"/>
    <lineage>
        <taxon>Eukaryota</taxon>
        <taxon>Metazoa</taxon>
        <taxon>Ecdysozoa</taxon>
        <taxon>Arthropoda</taxon>
        <taxon>Hexapoda</taxon>
        <taxon>Insecta</taxon>
        <taxon>Pterygota</taxon>
        <taxon>Neoptera</taxon>
        <taxon>Paraneoptera</taxon>
        <taxon>Hemiptera</taxon>
        <taxon>Heteroptera</taxon>
        <taxon>Panheteroptera</taxon>
        <taxon>Cimicomorpha</taxon>
        <taxon>Miridae</taxon>
        <taxon>Dicyphina</taxon>
        <taxon>Nesidiocoris</taxon>
    </lineage>
</organism>
<reference evidence="2 3" key="1">
    <citation type="submission" date="2020-02" db="EMBL/GenBank/DDBJ databases">
        <authorList>
            <person name="Ferguson B K."/>
        </authorList>
    </citation>
    <scope>NUCLEOTIDE SEQUENCE [LARGE SCALE GENOMIC DNA]</scope>
</reference>
<feature type="compositionally biased region" description="Polar residues" evidence="1">
    <location>
        <begin position="191"/>
        <end position="200"/>
    </location>
</feature>
<sequence length="553" mass="62293">MDEKDLETSQSQENSTDSSASTDSSSSSSDSDGSSEEELPMDTTAAKRQKLEEDMRPSKPFQGFDLDLMRRENVKEKLKLMHFELIQLYRATTEERKTLRYKNIRRLLSSVELLILGEELWENLDASSQDDSPNITRLHPYSRIDISETITDRPRKSGSTTGIEFSRQRKDVSEPEPVPVFREETAAPTCPSVTKTGSPNHRQRTEPRHTTPPTSSKSKQTPTLGTSPSIRDRNQKIIKSPPAHLPDGRIDHRKCCEVCNQPGTSMRSWRCSACYHFWDRLIHSCKVGQPPPSCDHAIYMTSCRGCRRRRYEYLEGHRNPDFILPEPRPPNAAVDIGLQRRGEYFWTTRRVQWQQRIDTGWLEWALGEHDQSALALAVDRLGLGWTESDVNRCRAGQSEPFDQLAARTSMAKVRTSRPARISKPVTVKPKGHAVFVPPVYAWGLFMCMHVINQPSGGGHLVRRRPGGGGGAGGGARVPLSPPWPRGNRPAKPPPHPPNVGALVFSSSLSLWPSRRALAPSRLLAGRQPRPNYFPTCLRRPRPLISIPDIMRIT</sequence>
<protein>
    <submittedName>
        <fullName evidence="2">Uncharacterized protein</fullName>
    </submittedName>
</protein>
<proteinExistence type="predicted"/>
<feature type="compositionally biased region" description="Low complexity" evidence="1">
    <location>
        <begin position="15"/>
        <end position="32"/>
    </location>
</feature>
<feature type="region of interest" description="Disordered" evidence="1">
    <location>
        <begin position="1"/>
        <end position="58"/>
    </location>
</feature>
<evidence type="ECO:0000313" key="3">
    <source>
        <dbReference type="Proteomes" id="UP000479000"/>
    </source>
</evidence>
<feature type="region of interest" description="Disordered" evidence="1">
    <location>
        <begin position="148"/>
        <end position="245"/>
    </location>
</feature>